<evidence type="ECO:0000256" key="1">
    <source>
        <dbReference type="ARBA" id="ARBA00023004"/>
    </source>
</evidence>
<organism evidence="3 4">
    <name type="scientific">Apibacter adventoris</name>
    <dbReference type="NCBI Taxonomy" id="1679466"/>
    <lineage>
        <taxon>Bacteria</taxon>
        <taxon>Pseudomonadati</taxon>
        <taxon>Bacteroidota</taxon>
        <taxon>Flavobacteriia</taxon>
        <taxon>Flavobacteriales</taxon>
        <taxon>Weeksellaceae</taxon>
        <taxon>Apibacter</taxon>
    </lineage>
</organism>
<dbReference type="AlphaFoldDB" id="A0A2S8AF57"/>
<keyword evidence="1" id="KW-0408">Iron</keyword>
<comment type="caution">
    <text evidence="3">The sequence shown here is derived from an EMBL/GenBank/DDBJ whole genome shotgun (WGS) entry which is preliminary data.</text>
</comment>
<evidence type="ECO:0000313" key="4">
    <source>
        <dbReference type="Proteomes" id="UP000238042"/>
    </source>
</evidence>
<dbReference type="Pfam" id="PF04023">
    <property type="entry name" value="FeoA"/>
    <property type="match status" value="1"/>
</dbReference>
<evidence type="ECO:0000313" key="3">
    <source>
        <dbReference type="EMBL" id="PQL94265.1"/>
    </source>
</evidence>
<reference evidence="3 4" key="1">
    <citation type="submission" date="2018-02" db="EMBL/GenBank/DDBJ databases">
        <title>Genome sequences of Apibacter spp., gut symbionts of Asian honey bees.</title>
        <authorList>
            <person name="Kwong W.K."/>
            <person name="Steele M.I."/>
            <person name="Moran N.A."/>
        </authorList>
    </citation>
    <scope>NUCLEOTIDE SEQUENCE [LARGE SCALE GENOMIC DNA]</scope>
    <source>
        <strain evidence="4">wkB301</strain>
    </source>
</reference>
<dbReference type="OrthoDB" id="9811076at2"/>
<keyword evidence="4" id="KW-1185">Reference proteome</keyword>
<feature type="domain" description="Ferrous iron transporter FeoA-like" evidence="2">
    <location>
        <begin position="7"/>
        <end position="80"/>
    </location>
</feature>
<dbReference type="Proteomes" id="UP000238042">
    <property type="component" value="Unassembled WGS sequence"/>
</dbReference>
<dbReference type="InterPro" id="IPR007167">
    <property type="entry name" value="Fe-transptr_FeoA-like"/>
</dbReference>
<dbReference type="Gene3D" id="2.30.30.90">
    <property type="match status" value="1"/>
</dbReference>
<accession>A0A2S8AF57</accession>
<gene>
    <name evidence="3" type="ORF">C4S77_03645</name>
</gene>
<dbReference type="SUPFAM" id="SSF50037">
    <property type="entry name" value="C-terminal domain of transcriptional repressors"/>
    <property type="match status" value="1"/>
</dbReference>
<dbReference type="SMART" id="SM00899">
    <property type="entry name" value="FeoA"/>
    <property type="match status" value="1"/>
</dbReference>
<dbReference type="EMBL" id="PSZM01000024">
    <property type="protein sequence ID" value="PQL94265.1"/>
    <property type="molecule type" value="Genomic_DNA"/>
</dbReference>
<protein>
    <submittedName>
        <fullName evidence="3">Ferrous iron transport protein A</fullName>
    </submittedName>
</protein>
<evidence type="ECO:0000259" key="2">
    <source>
        <dbReference type="SMART" id="SM00899"/>
    </source>
</evidence>
<dbReference type="InterPro" id="IPR038157">
    <property type="entry name" value="FeoA_core_dom"/>
</dbReference>
<dbReference type="InterPro" id="IPR008988">
    <property type="entry name" value="Transcriptional_repressor_C"/>
</dbReference>
<proteinExistence type="predicted"/>
<sequence>MLSDNKISLSELKPTQIAKVIGFTEDIIPNKILEMGIVPGVSVRLKRKAPWNGPLFLEYGKEKSAVMLRKEEANCILIKLE</sequence>
<dbReference type="GO" id="GO:0046914">
    <property type="term" value="F:transition metal ion binding"/>
    <property type="evidence" value="ECO:0007669"/>
    <property type="project" value="InterPro"/>
</dbReference>
<name>A0A2S8AF57_9FLAO</name>
<dbReference type="RefSeq" id="WP_105246142.1">
    <property type="nucleotide sequence ID" value="NZ_PSZM01000024.1"/>
</dbReference>